<evidence type="ECO:0000313" key="1">
    <source>
        <dbReference type="EMBL" id="KIM76216.1"/>
    </source>
</evidence>
<dbReference type="HOGENOM" id="CLU_2671945_0_0_1"/>
<organism evidence="1 2">
    <name type="scientific">Piloderma croceum (strain F 1598)</name>
    <dbReference type="NCBI Taxonomy" id="765440"/>
    <lineage>
        <taxon>Eukaryota</taxon>
        <taxon>Fungi</taxon>
        <taxon>Dikarya</taxon>
        <taxon>Basidiomycota</taxon>
        <taxon>Agaricomycotina</taxon>
        <taxon>Agaricomycetes</taxon>
        <taxon>Agaricomycetidae</taxon>
        <taxon>Atheliales</taxon>
        <taxon>Atheliaceae</taxon>
        <taxon>Piloderma</taxon>
    </lineage>
</organism>
<dbReference type="EMBL" id="KN833037">
    <property type="protein sequence ID" value="KIM76216.1"/>
    <property type="molecule type" value="Genomic_DNA"/>
</dbReference>
<accession>A0A0C3F943</accession>
<evidence type="ECO:0000313" key="2">
    <source>
        <dbReference type="Proteomes" id="UP000054166"/>
    </source>
</evidence>
<dbReference type="InParanoid" id="A0A0C3F943"/>
<reference evidence="1 2" key="1">
    <citation type="submission" date="2014-04" db="EMBL/GenBank/DDBJ databases">
        <authorList>
            <consortium name="DOE Joint Genome Institute"/>
            <person name="Kuo A."/>
            <person name="Tarkka M."/>
            <person name="Buscot F."/>
            <person name="Kohler A."/>
            <person name="Nagy L.G."/>
            <person name="Floudas D."/>
            <person name="Copeland A."/>
            <person name="Barry K.W."/>
            <person name="Cichocki N."/>
            <person name="Veneault-Fourrey C."/>
            <person name="LaButti K."/>
            <person name="Lindquist E.A."/>
            <person name="Lipzen A."/>
            <person name="Lundell T."/>
            <person name="Morin E."/>
            <person name="Murat C."/>
            <person name="Sun H."/>
            <person name="Tunlid A."/>
            <person name="Henrissat B."/>
            <person name="Grigoriev I.V."/>
            <person name="Hibbett D.S."/>
            <person name="Martin F."/>
            <person name="Nordberg H.P."/>
            <person name="Cantor M.N."/>
            <person name="Hua S.X."/>
        </authorList>
    </citation>
    <scope>NUCLEOTIDE SEQUENCE [LARGE SCALE GENOMIC DNA]</scope>
    <source>
        <strain evidence="1 2">F 1598</strain>
    </source>
</reference>
<reference evidence="2" key="2">
    <citation type="submission" date="2015-01" db="EMBL/GenBank/DDBJ databases">
        <title>Evolutionary Origins and Diversification of the Mycorrhizal Mutualists.</title>
        <authorList>
            <consortium name="DOE Joint Genome Institute"/>
            <consortium name="Mycorrhizal Genomics Consortium"/>
            <person name="Kohler A."/>
            <person name="Kuo A."/>
            <person name="Nagy L.G."/>
            <person name="Floudas D."/>
            <person name="Copeland A."/>
            <person name="Barry K.W."/>
            <person name="Cichocki N."/>
            <person name="Veneault-Fourrey C."/>
            <person name="LaButti K."/>
            <person name="Lindquist E.A."/>
            <person name="Lipzen A."/>
            <person name="Lundell T."/>
            <person name="Morin E."/>
            <person name="Murat C."/>
            <person name="Riley R."/>
            <person name="Ohm R."/>
            <person name="Sun H."/>
            <person name="Tunlid A."/>
            <person name="Henrissat B."/>
            <person name="Grigoriev I.V."/>
            <person name="Hibbett D.S."/>
            <person name="Martin F."/>
        </authorList>
    </citation>
    <scope>NUCLEOTIDE SEQUENCE [LARGE SCALE GENOMIC DNA]</scope>
    <source>
        <strain evidence="2">F 1598</strain>
    </source>
</reference>
<dbReference type="Proteomes" id="UP000054166">
    <property type="component" value="Unassembled WGS sequence"/>
</dbReference>
<gene>
    <name evidence="1" type="ORF">PILCRDRAFT_826579</name>
</gene>
<sequence length="75" mass="8746">MYHAWIIPGIHPSIQRQILIQKSAVQPRLKNTVKGGRKIARKYRHTSLVEETLSAIWRVDVWSESSRIGLRLQDK</sequence>
<keyword evidence="2" id="KW-1185">Reference proteome</keyword>
<proteinExistence type="predicted"/>
<dbReference type="AlphaFoldDB" id="A0A0C3F943"/>
<protein>
    <submittedName>
        <fullName evidence="1">Uncharacterized protein</fullName>
    </submittedName>
</protein>
<name>A0A0C3F943_PILCF</name>